<comment type="caution">
    <text evidence="1">The sequence shown here is derived from an EMBL/GenBank/DDBJ whole genome shotgun (WGS) entry which is preliminary data.</text>
</comment>
<accession>E7RWR4</accession>
<dbReference type="InterPro" id="IPR021292">
    <property type="entry name" value="DUF2863"/>
</dbReference>
<dbReference type="HOGENOM" id="CLU_038130_0_0_4"/>
<dbReference type="STRING" id="887898.HMPREF0551_1126"/>
<evidence type="ECO:0008006" key="3">
    <source>
        <dbReference type="Google" id="ProtNLM"/>
    </source>
</evidence>
<evidence type="ECO:0000313" key="2">
    <source>
        <dbReference type="Proteomes" id="UP000011021"/>
    </source>
</evidence>
<dbReference type="AlphaFoldDB" id="E7RWR4"/>
<name>E7RWR4_9BURK</name>
<dbReference type="eggNOG" id="ENOG502Z8BP">
    <property type="taxonomic scope" value="Bacteria"/>
</dbReference>
<keyword evidence="2" id="KW-1185">Reference proteome</keyword>
<reference evidence="1 2" key="1">
    <citation type="submission" date="2010-12" db="EMBL/GenBank/DDBJ databases">
        <authorList>
            <person name="Muzny D."/>
            <person name="Qin X."/>
            <person name="Deng J."/>
            <person name="Jiang H."/>
            <person name="Liu Y."/>
            <person name="Qu J."/>
            <person name="Song X.-Z."/>
            <person name="Zhang L."/>
            <person name="Thornton R."/>
            <person name="Coyle M."/>
            <person name="Francisco L."/>
            <person name="Jackson L."/>
            <person name="Javaid M."/>
            <person name="Korchina V."/>
            <person name="Kovar C."/>
            <person name="Mata R."/>
            <person name="Mathew T."/>
            <person name="Ngo R."/>
            <person name="Nguyen L."/>
            <person name="Nguyen N."/>
            <person name="Okwuonu G."/>
            <person name="Ongeri F."/>
            <person name="Pham C."/>
            <person name="Simmons D."/>
            <person name="Wilczek-Boney K."/>
            <person name="Hale W."/>
            <person name="Jakkamsetti A."/>
            <person name="Pham P."/>
            <person name="Ruth R."/>
            <person name="San Lucas F."/>
            <person name="Warren J."/>
            <person name="Zhang J."/>
            <person name="Zhao Z."/>
            <person name="Zhou C."/>
            <person name="Zhu D."/>
            <person name="Lee S."/>
            <person name="Bess C."/>
            <person name="Blankenburg K."/>
            <person name="Forbes L."/>
            <person name="Fu Q."/>
            <person name="Gubbala S."/>
            <person name="Hirani K."/>
            <person name="Jayaseelan J.C."/>
            <person name="Lara F."/>
            <person name="Munidasa M."/>
            <person name="Palculict T."/>
            <person name="Patil S."/>
            <person name="Pu L.-L."/>
            <person name="Saada N."/>
            <person name="Tang L."/>
            <person name="Weissenberger G."/>
            <person name="Zhu Y."/>
            <person name="Hemphill L."/>
            <person name="Shang Y."/>
            <person name="Youmans B."/>
            <person name="Ayvaz T."/>
            <person name="Ross M."/>
            <person name="Santibanez J."/>
            <person name="Aqrawi P."/>
            <person name="Gross S."/>
            <person name="Joshi V."/>
            <person name="Fowler G."/>
            <person name="Nazareth L."/>
            <person name="Reid J."/>
            <person name="Worley K."/>
            <person name="Petrosino J."/>
            <person name="Highlander S."/>
            <person name="Gibbs R."/>
        </authorList>
    </citation>
    <scope>NUCLEOTIDE SEQUENCE [LARGE SCALE GENOMIC DNA]</scope>
    <source>
        <strain evidence="1 2">ATCC 51599</strain>
    </source>
</reference>
<dbReference type="Pfam" id="PF11062">
    <property type="entry name" value="DUF2863"/>
    <property type="match status" value="1"/>
</dbReference>
<dbReference type="Proteomes" id="UP000011021">
    <property type="component" value="Unassembled WGS sequence"/>
</dbReference>
<dbReference type="RefSeq" id="WP_005673359.1">
    <property type="nucleotide sequence ID" value="NZ_CP146288.1"/>
</dbReference>
<evidence type="ECO:0000313" key="1">
    <source>
        <dbReference type="EMBL" id="EFV95168.1"/>
    </source>
</evidence>
<protein>
    <recommendedName>
        <fullName evidence="3">DUF2863 domain-containing protein</fullName>
    </recommendedName>
</protein>
<sequence length="414" mass="45540">MSSKELRVSHRARQRVSQASPDVEALVSASLGLARAGSRTEGMFWEGRLAQVLDRLLDGAHPSAVGTALDQLSQQDGTAYGALVEAIEHAAETVPVQPSALRGQTADERPAAPLHALLVTAPIVAWTRFSIPTRAIAAPVMAELLRLWHELVLAPDVRFQLMPWLYSLDQLPHDFAELRKLTRRMAVSTANGSQGRVDLKSMPETAEMLADTRFLLGCVVVPDVNHPVFRWQLSGAAHRSREDCMKAWVEATRPLFEPMLPGCGFESLLPDAYHANLRESDRLVRIWGIKAAVHYLVHSLGVEAASIKASVAGFGYTRVDEYRIGLSLGETGDVVQGIVWPLLGPESENDEPTPLEQIRSTLQEVGVNDLRVWNALMEPEFCEDCGSPFYPDRSGELVHVQMPEGAETTSPHFH</sequence>
<organism evidence="1 2">
    <name type="scientific">Lautropia mirabilis ATCC 51599</name>
    <dbReference type="NCBI Taxonomy" id="887898"/>
    <lineage>
        <taxon>Bacteria</taxon>
        <taxon>Pseudomonadati</taxon>
        <taxon>Pseudomonadota</taxon>
        <taxon>Betaproteobacteria</taxon>
        <taxon>Burkholderiales</taxon>
        <taxon>Burkholderiaceae</taxon>
        <taxon>Lautropia</taxon>
    </lineage>
</organism>
<proteinExistence type="predicted"/>
<dbReference type="EMBL" id="AEQP01000004">
    <property type="protein sequence ID" value="EFV95168.1"/>
    <property type="molecule type" value="Genomic_DNA"/>
</dbReference>
<gene>
    <name evidence="1" type="ORF">HMPREF0551_1126</name>
</gene>